<sequence length="157" mass="17187">MIVQQAAEEDIRAWLALASEVESLFGPMVDDPQFILALRKNISRGSALCIREQDALSGSPLLGGLLFSPTAAPIYKIGWLAVARKARGQGIATAFMHHILNLVRSPAQITVTTFGEEVADGLPARRFYIKHGFVPEERVEDGPEGGSRQRFRLTLSD</sequence>
<dbReference type="RefSeq" id="WP_185141776.1">
    <property type="nucleotide sequence ID" value="NZ_JACJVP010000007.1"/>
</dbReference>
<dbReference type="SUPFAM" id="SSF55729">
    <property type="entry name" value="Acyl-CoA N-acyltransferases (Nat)"/>
    <property type="match status" value="1"/>
</dbReference>
<proteinExistence type="predicted"/>
<organism evidence="3 4">
    <name type="scientific">Cohnella nanjingensis</name>
    <dbReference type="NCBI Taxonomy" id="1387779"/>
    <lineage>
        <taxon>Bacteria</taxon>
        <taxon>Bacillati</taxon>
        <taxon>Bacillota</taxon>
        <taxon>Bacilli</taxon>
        <taxon>Bacillales</taxon>
        <taxon>Paenibacillaceae</taxon>
        <taxon>Cohnella</taxon>
    </lineage>
</organism>
<dbReference type="AlphaFoldDB" id="A0A7X0RMX6"/>
<accession>A0A7X0RMX6</accession>
<gene>
    <name evidence="3" type="ORF">H7C19_06530</name>
</gene>
<evidence type="ECO:0000259" key="2">
    <source>
        <dbReference type="PROSITE" id="PS51186"/>
    </source>
</evidence>
<dbReference type="InterPro" id="IPR016181">
    <property type="entry name" value="Acyl_CoA_acyltransferase"/>
</dbReference>
<protein>
    <submittedName>
        <fullName evidence="3">GNAT family N-acetyltransferase</fullName>
    </submittedName>
</protein>
<reference evidence="3 4" key="1">
    <citation type="submission" date="2020-08" db="EMBL/GenBank/DDBJ databases">
        <title>Cohnella phylogeny.</title>
        <authorList>
            <person name="Dunlap C."/>
        </authorList>
    </citation>
    <scope>NUCLEOTIDE SEQUENCE [LARGE SCALE GENOMIC DNA]</scope>
    <source>
        <strain evidence="3 4">DSM 28246</strain>
    </source>
</reference>
<dbReference type="PROSITE" id="PS51186">
    <property type="entry name" value="GNAT"/>
    <property type="match status" value="1"/>
</dbReference>
<dbReference type="EMBL" id="JACJVP010000007">
    <property type="protein sequence ID" value="MBB6670341.1"/>
    <property type="molecule type" value="Genomic_DNA"/>
</dbReference>
<evidence type="ECO:0000313" key="3">
    <source>
        <dbReference type="EMBL" id="MBB6670341.1"/>
    </source>
</evidence>
<evidence type="ECO:0000313" key="4">
    <source>
        <dbReference type="Proteomes" id="UP000547209"/>
    </source>
</evidence>
<comment type="caution">
    <text evidence="3">The sequence shown here is derived from an EMBL/GenBank/DDBJ whole genome shotgun (WGS) entry which is preliminary data.</text>
</comment>
<feature type="region of interest" description="Disordered" evidence="1">
    <location>
        <begin position="138"/>
        <end position="157"/>
    </location>
</feature>
<dbReference type="Proteomes" id="UP000547209">
    <property type="component" value="Unassembled WGS sequence"/>
</dbReference>
<keyword evidence="3" id="KW-0808">Transferase</keyword>
<dbReference type="Pfam" id="PF13508">
    <property type="entry name" value="Acetyltransf_7"/>
    <property type="match status" value="1"/>
</dbReference>
<evidence type="ECO:0000256" key="1">
    <source>
        <dbReference type="SAM" id="MobiDB-lite"/>
    </source>
</evidence>
<dbReference type="CDD" id="cd04301">
    <property type="entry name" value="NAT_SF"/>
    <property type="match status" value="1"/>
</dbReference>
<name>A0A7X0RMX6_9BACL</name>
<keyword evidence="4" id="KW-1185">Reference proteome</keyword>
<dbReference type="InterPro" id="IPR000182">
    <property type="entry name" value="GNAT_dom"/>
</dbReference>
<dbReference type="GO" id="GO:0016747">
    <property type="term" value="F:acyltransferase activity, transferring groups other than amino-acyl groups"/>
    <property type="evidence" value="ECO:0007669"/>
    <property type="project" value="InterPro"/>
</dbReference>
<dbReference type="Gene3D" id="3.40.630.30">
    <property type="match status" value="1"/>
</dbReference>
<feature type="domain" description="N-acetyltransferase" evidence="2">
    <location>
        <begin position="1"/>
        <end position="156"/>
    </location>
</feature>